<reference evidence="2 3" key="1">
    <citation type="submission" date="2019-03" db="EMBL/GenBank/DDBJ databases">
        <title>Genomic Encyclopedia of Type Strains, Phase IV (KMG-IV): sequencing the most valuable type-strain genomes for metagenomic binning, comparative biology and taxonomic classification.</title>
        <authorList>
            <person name="Goeker M."/>
        </authorList>
    </citation>
    <scope>NUCLEOTIDE SEQUENCE [LARGE SCALE GENOMIC DNA]</scope>
    <source>
        <strain evidence="2 3">DSM 100059</strain>
    </source>
</reference>
<dbReference type="EMBL" id="SODV01000001">
    <property type="protein sequence ID" value="TDX00486.1"/>
    <property type="molecule type" value="Genomic_DNA"/>
</dbReference>
<dbReference type="RefSeq" id="WP_133992197.1">
    <property type="nucleotide sequence ID" value="NZ_SODV01000001.1"/>
</dbReference>
<sequence length="342" mass="38245">MKKILLIFLVLFSALYSFSQAPSVNNLVNTRLVAPPKQDTPTRVYLGLFRHYQILLDSARDQRRDSERVFLRHPENIPASLSTLLDNFTKTEKTFQDSVNWYKYAYDSIVYERGNFRFWFPTAVRALRPATFTNYASAQGDFNVINLVQFQAQSGIASLYAELLATNIGHLRISFGSLISANNDSSLQQQTLQSFLAGGGNAVLNVYYPIAYVRKNFFTFLWEYSPKIGGQIPGMGTYNNNVTGNGQLLASDIYVDFTSFDNTLGVYGFLRGSYTFGSSDFYNNLNVPHKIFGLLQLNAGLVLNSNIRISVSGPLASTSGNLLRFPWQIGVQLMPSSSKKSG</sequence>
<accession>A0A4R8DRM2</accession>
<keyword evidence="1" id="KW-0732">Signal</keyword>
<keyword evidence="3" id="KW-1185">Reference proteome</keyword>
<gene>
    <name evidence="2" type="ORF">EDB95_1511</name>
</gene>
<protein>
    <submittedName>
        <fullName evidence="2">Uncharacterized protein</fullName>
    </submittedName>
</protein>
<proteinExistence type="predicted"/>
<evidence type="ECO:0000256" key="1">
    <source>
        <dbReference type="SAM" id="SignalP"/>
    </source>
</evidence>
<organism evidence="2 3">
    <name type="scientific">Dinghuibacter silviterrae</name>
    <dbReference type="NCBI Taxonomy" id="1539049"/>
    <lineage>
        <taxon>Bacteria</taxon>
        <taxon>Pseudomonadati</taxon>
        <taxon>Bacteroidota</taxon>
        <taxon>Chitinophagia</taxon>
        <taxon>Chitinophagales</taxon>
        <taxon>Chitinophagaceae</taxon>
        <taxon>Dinghuibacter</taxon>
    </lineage>
</organism>
<evidence type="ECO:0000313" key="2">
    <source>
        <dbReference type="EMBL" id="TDX00486.1"/>
    </source>
</evidence>
<feature type="chain" id="PRO_5020572758" evidence="1">
    <location>
        <begin position="22"/>
        <end position="342"/>
    </location>
</feature>
<evidence type="ECO:0000313" key="3">
    <source>
        <dbReference type="Proteomes" id="UP000294498"/>
    </source>
</evidence>
<feature type="signal peptide" evidence="1">
    <location>
        <begin position="1"/>
        <end position="21"/>
    </location>
</feature>
<comment type="caution">
    <text evidence="2">The sequence shown here is derived from an EMBL/GenBank/DDBJ whole genome shotgun (WGS) entry which is preliminary data.</text>
</comment>
<dbReference type="AlphaFoldDB" id="A0A4R8DRM2"/>
<name>A0A4R8DRM2_9BACT</name>
<dbReference type="Proteomes" id="UP000294498">
    <property type="component" value="Unassembled WGS sequence"/>
</dbReference>
<dbReference type="OrthoDB" id="1423195at2"/>